<dbReference type="Proteomes" id="UP001355056">
    <property type="component" value="Unassembled WGS sequence"/>
</dbReference>
<keyword evidence="4" id="KW-1185">Reference proteome</keyword>
<dbReference type="NCBIfam" id="TIGR04511">
    <property type="entry name" value="SagB_rel_DH_2"/>
    <property type="match status" value="1"/>
</dbReference>
<dbReference type="InterPro" id="IPR052544">
    <property type="entry name" value="Bacteriocin_Proc_Enz"/>
</dbReference>
<dbReference type="PANTHER" id="PTHR43745:SF2">
    <property type="entry name" value="NITROREDUCTASE MJ1384-RELATED"/>
    <property type="match status" value="1"/>
</dbReference>
<reference evidence="3 4" key="1">
    <citation type="journal article" date="2016" name="Int. J. Syst. Evol. Microbiol.">
        <title>Lysobacter erysipheiresistens sp. nov., an antagonist of powdery mildew, isolated from tobacco-cultivated soil.</title>
        <authorList>
            <person name="Xie B."/>
            <person name="Li T."/>
            <person name="Lin X."/>
            <person name="Wang C.J."/>
            <person name="Chen Y.J."/>
            <person name="Liu W.J."/>
            <person name="Zhao Z.W."/>
        </authorList>
    </citation>
    <scope>NUCLEOTIDE SEQUENCE [LARGE SCALE GENOMIC DNA]</scope>
    <source>
        <strain evidence="3 4">RS-LYSO-3</strain>
    </source>
</reference>
<dbReference type="Pfam" id="PF00881">
    <property type="entry name" value="Nitroreductase"/>
    <property type="match status" value="1"/>
</dbReference>
<dbReference type="SUPFAM" id="SSF55469">
    <property type="entry name" value="FMN-dependent nitroreductase-like"/>
    <property type="match status" value="1"/>
</dbReference>
<sequence>MQVRRRNPCLLEVDDALVPDLSALLRGQARLDSEVVCSLLCPISGNRLPLSAVEARVIAGISALQWHALDDVSAMHGVSPDAIASMAERGLLCSDADDDDSTRLREAEAQLASMGWHPHAAVYHALSRWHAVEGDEGARDHGDPAHLERLRSHAAIHGELPPHFHVRDDAVDHIRLPLEPLDDSFARVLRTRRTTRHFRSDVSLPLADFNRVLYGTFGAIGTEILAPQMVAIKRTSASGGGLHPIEAYPLAIDVEGLAPGLYHYEAKRHALALLEPMTREQARDLAATLTIGQTYFAEAHALAFHVARLDRHHWKYRRHPKAYKAVLLDSGHLSQTFYLLAAERGLGAFYTAAINDADVSDRLRLDPLREIVIGANGLGVPDPSRTSLQLNPEPYNPANADALAP</sequence>
<dbReference type="InterPro" id="IPR020051">
    <property type="entry name" value="SagB-type_dehydrogenase"/>
</dbReference>
<organism evidence="3 4">
    <name type="scientific">Novilysobacter erysipheiresistens</name>
    <dbReference type="NCBI Taxonomy" id="1749332"/>
    <lineage>
        <taxon>Bacteria</taxon>
        <taxon>Pseudomonadati</taxon>
        <taxon>Pseudomonadota</taxon>
        <taxon>Gammaproteobacteria</taxon>
        <taxon>Lysobacterales</taxon>
        <taxon>Lysobacteraceae</taxon>
        <taxon>Novilysobacter</taxon>
    </lineage>
</organism>
<comment type="caution">
    <text evidence="3">The sequence shown here is derived from an EMBL/GenBank/DDBJ whole genome shotgun (WGS) entry which is preliminary data.</text>
</comment>
<dbReference type="InterPro" id="IPR030965">
    <property type="entry name" value="SagB-rel_DH_2"/>
</dbReference>
<dbReference type="Gene3D" id="3.40.109.10">
    <property type="entry name" value="NADH Oxidase"/>
    <property type="match status" value="1"/>
</dbReference>
<protein>
    <submittedName>
        <fullName evidence="3">Peptide maturation dehydrogenase</fullName>
    </submittedName>
</protein>
<feature type="region of interest" description="Disordered" evidence="1">
    <location>
        <begin position="383"/>
        <end position="405"/>
    </location>
</feature>
<dbReference type="CDD" id="cd02142">
    <property type="entry name" value="McbC_SagB-like_oxidoreductase"/>
    <property type="match status" value="1"/>
</dbReference>
<accession>A0ABU7YYK5</accession>
<dbReference type="InterPro" id="IPR029479">
    <property type="entry name" value="Nitroreductase"/>
</dbReference>
<dbReference type="NCBIfam" id="TIGR03605">
    <property type="entry name" value="antibiot_sagB"/>
    <property type="match status" value="1"/>
</dbReference>
<dbReference type="PANTHER" id="PTHR43745">
    <property type="entry name" value="NITROREDUCTASE MJ1384-RELATED"/>
    <property type="match status" value="1"/>
</dbReference>
<evidence type="ECO:0000313" key="3">
    <source>
        <dbReference type="EMBL" id="MEG3183996.1"/>
    </source>
</evidence>
<dbReference type="InterPro" id="IPR000415">
    <property type="entry name" value="Nitroreductase-like"/>
</dbReference>
<feature type="domain" description="Nitroreductase" evidence="2">
    <location>
        <begin position="189"/>
        <end position="375"/>
    </location>
</feature>
<proteinExistence type="predicted"/>
<dbReference type="RefSeq" id="WP_332616477.1">
    <property type="nucleotide sequence ID" value="NZ_JAXGFP010000003.1"/>
</dbReference>
<dbReference type="EMBL" id="JAXGFP010000003">
    <property type="protein sequence ID" value="MEG3183996.1"/>
    <property type="molecule type" value="Genomic_DNA"/>
</dbReference>
<name>A0ABU7YYK5_9GAMM</name>
<evidence type="ECO:0000256" key="1">
    <source>
        <dbReference type="SAM" id="MobiDB-lite"/>
    </source>
</evidence>
<evidence type="ECO:0000313" key="4">
    <source>
        <dbReference type="Proteomes" id="UP001355056"/>
    </source>
</evidence>
<gene>
    <name evidence="3" type="ORF">SNE34_08235</name>
</gene>
<evidence type="ECO:0000259" key="2">
    <source>
        <dbReference type="Pfam" id="PF00881"/>
    </source>
</evidence>